<evidence type="ECO:0000313" key="1">
    <source>
        <dbReference type="EMBL" id="CAG8463863.1"/>
    </source>
</evidence>
<keyword evidence="2" id="KW-1185">Reference proteome</keyword>
<protein>
    <submittedName>
        <fullName evidence="1">9946_t:CDS:1</fullName>
    </submittedName>
</protein>
<sequence length="183" mass="21753">MELFHFLSGGPHTISYTSTILENNQEVIKDLILKMKFILFPLRKTDNQTKNNVEEYPSKNSHENNRQLNIIARTIPDKKVAIEWLQELIDLGFQLNYKIILDIFQLFEPRLNDVSKFLINSFIEIKKEKQEDLLRKYLKKMMNSTYKPNNTIVQEFIYTNLPRTPDKEFANEFSKYSKAILMN</sequence>
<reference evidence="1" key="1">
    <citation type="submission" date="2021-06" db="EMBL/GenBank/DDBJ databases">
        <authorList>
            <person name="Kallberg Y."/>
            <person name="Tangrot J."/>
            <person name="Rosling A."/>
        </authorList>
    </citation>
    <scope>NUCLEOTIDE SEQUENCE</scope>
    <source>
        <strain evidence="1">AU212A</strain>
    </source>
</reference>
<organism evidence="1 2">
    <name type="scientific">Scutellospora calospora</name>
    <dbReference type="NCBI Taxonomy" id="85575"/>
    <lineage>
        <taxon>Eukaryota</taxon>
        <taxon>Fungi</taxon>
        <taxon>Fungi incertae sedis</taxon>
        <taxon>Mucoromycota</taxon>
        <taxon>Glomeromycotina</taxon>
        <taxon>Glomeromycetes</taxon>
        <taxon>Diversisporales</taxon>
        <taxon>Gigasporaceae</taxon>
        <taxon>Scutellospora</taxon>
    </lineage>
</organism>
<accession>A0ACA9KC78</accession>
<proteinExistence type="predicted"/>
<dbReference type="Proteomes" id="UP000789860">
    <property type="component" value="Unassembled WGS sequence"/>
</dbReference>
<gene>
    <name evidence="1" type="ORF">SCALOS_LOCUS1731</name>
</gene>
<comment type="caution">
    <text evidence="1">The sequence shown here is derived from an EMBL/GenBank/DDBJ whole genome shotgun (WGS) entry which is preliminary data.</text>
</comment>
<dbReference type="EMBL" id="CAJVPM010001292">
    <property type="protein sequence ID" value="CAG8463863.1"/>
    <property type="molecule type" value="Genomic_DNA"/>
</dbReference>
<name>A0ACA9KC78_9GLOM</name>
<evidence type="ECO:0000313" key="2">
    <source>
        <dbReference type="Proteomes" id="UP000789860"/>
    </source>
</evidence>